<dbReference type="InterPro" id="IPR020904">
    <property type="entry name" value="Sc_DH/Rdtase_CS"/>
</dbReference>
<dbReference type="Proteomes" id="UP000193623">
    <property type="component" value="Unassembled WGS sequence"/>
</dbReference>
<dbReference type="Gene3D" id="3.40.50.720">
    <property type="entry name" value="NAD(P)-binding Rossmann-like Domain"/>
    <property type="match status" value="1"/>
</dbReference>
<dbReference type="InterPro" id="IPR036291">
    <property type="entry name" value="NAD(P)-bd_dom_sf"/>
</dbReference>
<dbReference type="FunFam" id="3.40.50.720:FF:000084">
    <property type="entry name" value="Short-chain dehydrogenase reductase"/>
    <property type="match status" value="1"/>
</dbReference>
<keyword evidence="2" id="KW-0560">Oxidoreductase</keyword>
<dbReference type="EC" id="1.1.1.100" evidence="2"/>
<evidence type="ECO:0000313" key="2">
    <source>
        <dbReference type="EMBL" id="SLN62691.1"/>
    </source>
</evidence>
<gene>
    <name evidence="2" type="primary">fabG_8</name>
    <name evidence="2" type="ORF">PSJ8397_03329</name>
</gene>
<dbReference type="SUPFAM" id="SSF51735">
    <property type="entry name" value="NAD(P)-binding Rossmann-fold domains"/>
    <property type="match status" value="1"/>
</dbReference>
<reference evidence="2 3" key="1">
    <citation type="submission" date="2017-03" db="EMBL/GenBank/DDBJ databases">
        <authorList>
            <person name="Afonso C.L."/>
            <person name="Miller P.J."/>
            <person name="Scott M.A."/>
            <person name="Spackman E."/>
            <person name="Goraichik I."/>
            <person name="Dimitrov K.M."/>
            <person name="Suarez D.L."/>
            <person name="Swayne D.E."/>
        </authorList>
    </citation>
    <scope>NUCLEOTIDE SEQUENCE [LARGE SCALE GENOMIC DNA]</scope>
    <source>
        <strain evidence="2 3">CECT 8397</strain>
    </source>
</reference>
<evidence type="ECO:0000313" key="3">
    <source>
        <dbReference type="Proteomes" id="UP000193623"/>
    </source>
</evidence>
<dbReference type="RefSeq" id="WP_235000810.1">
    <property type="nucleotide sequence ID" value="NZ_FWFT01000007.1"/>
</dbReference>
<dbReference type="PRINTS" id="PR00081">
    <property type="entry name" value="GDHRDH"/>
</dbReference>
<protein>
    <submittedName>
        <fullName evidence="2">3-oxoacyl-[acyl-carrier-protein] reductase FabG</fullName>
        <ecNumber evidence="2">1.1.1.100</ecNumber>
    </submittedName>
</protein>
<keyword evidence="3" id="KW-1185">Reference proteome</keyword>
<dbReference type="CDD" id="cd05233">
    <property type="entry name" value="SDR_c"/>
    <property type="match status" value="1"/>
</dbReference>
<organism evidence="2 3">
    <name type="scientific">Pseudooctadecabacter jejudonensis</name>
    <dbReference type="NCBI Taxonomy" id="1391910"/>
    <lineage>
        <taxon>Bacteria</taxon>
        <taxon>Pseudomonadati</taxon>
        <taxon>Pseudomonadota</taxon>
        <taxon>Alphaproteobacteria</taxon>
        <taxon>Rhodobacterales</taxon>
        <taxon>Paracoccaceae</taxon>
        <taxon>Pseudooctadecabacter</taxon>
    </lineage>
</organism>
<dbReference type="PANTHER" id="PTHR43975">
    <property type="entry name" value="ZGC:101858"/>
    <property type="match status" value="1"/>
</dbReference>
<accession>A0A1Y5TFN9</accession>
<name>A0A1Y5TFN9_9RHOB</name>
<proteinExistence type="inferred from homology"/>
<dbReference type="GO" id="GO:0004316">
    <property type="term" value="F:3-oxoacyl-[acyl-carrier-protein] reductase (NADPH) activity"/>
    <property type="evidence" value="ECO:0007669"/>
    <property type="project" value="UniProtKB-EC"/>
</dbReference>
<evidence type="ECO:0000256" key="1">
    <source>
        <dbReference type="ARBA" id="ARBA00006484"/>
    </source>
</evidence>
<dbReference type="Pfam" id="PF13561">
    <property type="entry name" value="adh_short_C2"/>
    <property type="match status" value="1"/>
</dbReference>
<dbReference type="PRINTS" id="PR00080">
    <property type="entry name" value="SDRFAMILY"/>
</dbReference>
<dbReference type="InterPro" id="IPR002347">
    <property type="entry name" value="SDR_fam"/>
</dbReference>
<dbReference type="PANTHER" id="PTHR43975:SF2">
    <property type="entry name" value="EG:BACR7A4.14 PROTEIN-RELATED"/>
    <property type="match status" value="1"/>
</dbReference>
<dbReference type="EMBL" id="FWFT01000007">
    <property type="protein sequence ID" value="SLN62691.1"/>
    <property type="molecule type" value="Genomic_DNA"/>
</dbReference>
<comment type="similarity">
    <text evidence="1">Belongs to the short-chain dehydrogenases/reductases (SDR) family.</text>
</comment>
<dbReference type="PROSITE" id="PS00061">
    <property type="entry name" value="ADH_SHORT"/>
    <property type="match status" value="1"/>
</dbReference>
<sequence length="260" mass="26420">MASKAYLVTGAGKGIGAAVAAHLARDGARVMCMDIDADALRGLVQDTTVAPGQIETITGSVATPQDCDAAVAACLDCFGQLDGLSHNAGIQRYGTAADTTLDGWAEVMNTNLNSAFYLSRAALPALCKTRGAIVFMGSVQGLASQADVAAYTTAKHGLIGLTQSIAVDFAKEGVRCNCVAPGSVDTPMLRDAVGLADNPDAVWAAIRAMHPLGRPGTPAEIANLVAFLLSDAASFITGETIRADGGLLSLIGGSPSQEPS</sequence>
<dbReference type="AlphaFoldDB" id="A0A1Y5TFN9"/>